<name>X0S5T9_9ZZZZ</name>
<reference evidence="1" key="1">
    <citation type="journal article" date="2014" name="Front. Microbiol.">
        <title>High frequency of phylogenetically diverse reductive dehalogenase-homologous genes in deep subseafloor sedimentary metagenomes.</title>
        <authorList>
            <person name="Kawai M."/>
            <person name="Futagami T."/>
            <person name="Toyoda A."/>
            <person name="Takaki Y."/>
            <person name="Nishi S."/>
            <person name="Hori S."/>
            <person name="Arai W."/>
            <person name="Tsubouchi T."/>
            <person name="Morono Y."/>
            <person name="Uchiyama I."/>
            <person name="Ito T."/>
            <person name="Fujiyama A."/>
            <person name="Inagaki F."/>
            <person name="Takami H."/>
        </authorList>
    </citation>
    <scope>NUCLEOTIDE SEQUENCE</scope>
    <source>
        <strain evidence="1">Expedition CK06-06</strain>
    </source>
</reference>
<dbReference type="AlphaFoldDB" id="X0S5T9"/>
<proteinExistence type="predicted"/>
<protein>
    <submittedName>
        <fullName evidence="1">Uncharacterized protein</fullName>
    </submittedName>
</protein>
<comment type="caution">
    <text evidence="1">The sequence shown here is derived from an EMBL/GenBank/DDBJ whole genome shotgun (WGS) entry which is preliminary data.</text>
</comment>
<gene>
    <name evidence="1" type="ORF">S01H1_05157</name>
</gene>
<evidence type="ECO:0000313" key="1">
    <source>
        <dbReference type="EMBL" id="GAF71292.1"/>
    </source>
</evidence>
<accession>X0S5T9</accession>
<dbReference type="EMBL" id="BARS01002687">
    <property type="protein sequence ID" value="GAF71292.1"/>
    <property type="molecule type" value="Genomic_DNA"/>
</dbReference>
<feature type="non-terminal residue" evidence="1">
    <location>
        <position position="1"/>
    </location>
</feature>
<sequence>SKNLNCPFIGVLTGLQSLDDLKSMDLNNYLIIDSVGNLNVDDIYSLLR</sequence>
<organism evidence="1">
    <name type="scientific">marine sediment metagenome</name>
    <dbReference type="NCBI Taxonomy" id="412755"/>
    <lineage>
        <taxon>unclassified sequences</taxon>
        <taxon>metagenomes</taxon>
        <taxon>ecological metagenomes</taxon>
    </lineage>
</organism>